<dbReference type="AlphaFoldDB" id="A0AAV2WNC1"/>
<gene>
    <name evidence="2" type="ORF">BN1047_03597</name>
</gene>
<reference evidence="2" key="2">
    <citation type="submission" date="2015-09" db="EMBL/GenBank/DDBJ databases">
        <title>Draft genome sequence of Mycobacterium neoaurum DSM 44074.</title>
        <authorList>
            <person name="Croce O."/>
            <person name="Robert C."/>
            <person name="Raoult D."/>
            <person name="Drancourt M."/>
        </authorList>
    </citation>
    <scope>NUCLEOTIDE SEQUENCE</scope>
    <source>
        <strain evidence="2">DSM 44074</strain>
    </source>
</reference>
<accession>A0AAV2WNC1</accession>
<dbReference type="InterPro" id="IPR052523">
    <property type="entry name" value="Trichothecene_AcTrans"/>
</dbReference>
<evidence type="ECO:0000313" key="3">
    <source>
        <dbReference type="Proteomes" id="UP000028864"/>
    </source>
</evidence>
<dbReference type="CDD" id="cd04301">
    <property type="entry name" value="NAT_SF"/>
    <property type="match status" value="1"/>
</dbReference>
<dbReference type="GO" id="GO:0016747">
    <property type="term" value="F:acyltransferase activity, transferring groups other than amino-acyl groups"/>
    <property type="evidence" value="ECO:0007669"/>
    <property type="project" value="InterPro"/>
</dbReference>
<organism evidence="2 3">
    <name type="scientific">Mycolicibacterium neoaurum</name>
    <name type="common">Mycobacterium neoaurum</name>
    <dbReference type="NCBI Taxonomy" id="1795"/>
    <lineage>
        <taxon>Bacteria</taxon>
        <taxon>Bacillati</taxon>
        <taxon>Actinomycetota</taxon>
        <taxon>Actinomycetes</taxon>
        <taxon>Mycobacteriales</taxon>
        <taxon>Mycobacteriaceae</taxon>
        <taxon>Mycolicibacterium</taxon>
    </lineage>
</organism>
<dbReference type="PANTHER" id="PTHR42791">
    <property type="entry name" value="GNAT FAMILY ACETYLTRANSFERASE"/>
    <property type="match status" value="1"/>
</dbReference>
<dbReference type="PANTHER" id="PTHR42791:SF1">
    <property type="entry name" value="N-ACETYLTRANSFERASE DOMAIN-CONTAINING PROTEIN"/>
    <property type="match status" value="1"/>
</dbReference>
<evidence type="ECO:0000259" key="1">
    <source>
        <dbReference type="PROSITE" id="PS51186"/>
    </source>
</evidence>
<dbReference type="SUPFAM" id="SSF55729">
    <property type="entry name" value="Acyl-CoA N-acyltransferases (Nat)"/>
    <property type="match status" value="1"/>
</dbReference>
<dbReference type="EMBL" id="LK021339">
    <property type="protein sequence ID" value="CDQ45697.1"/>
    <property type="molecule type" value="Genomic_DNA"/>
</dbReference>
<dbReference type="InterPro" id="IPR016181">
    <property type="entry name" value="Acyl_CoA_acyltransferase"/>
</dbReference>
<sequence length="208" mass="22085">MLSAEHYVHADDTMEVCAVSHRIQRAAATDLEAAAATLAAAFDAYPWTRWSIPQAGYTERLEQLQRLYLQFAHEHGIVLIADGERGVLALLPPDAPEPPPDFQQRVADLHGDRLEVLGQADIPAQPGGAWNLATLGVAPDHQGQGLGGALVDAGLAAVSAVDAAAGTALETSDERNVRLYERSGFTVTATTSIPDGPVVYSMFRPAAH</sequence>
<dbReference type="PROSITE" id="PS51186">
    <property type="entry name" value="GNAT"/>
    <property type="match status" value="1"/>
</dbReference>
<proteinExistence type="predicted"/>
<protein>
    <submittedName>
        <fullName evidence="2">Acetyltransferase, gnat family protein</fullName>
    </submittedName>
</protein>
<dbReference type="Gene3D" id="3.40.630.30">
    <property type="match status" value="1"/>
</dbReference>
<evidence type="ECO:0000313" key="2">
    <source>
        <dbReference type="EMBL" id="CDQ45697.1"/>
    </source>
</evidence>
<dbReference type="RefSeq" id="WP_324604707.1">
    <property type="nucleotide sequence ID" value="NZ_LK021339.1"/>
</dbReference>
<dbReference type="Pfam" id="PF13508">
    <property type="entry name" value="Acetyltransf_7"/>
    <property type="match status" value="1"/>
</dbReference>
<dbReference type="InterPro" id="IPR000182">
    <property type="entry name" value="GNAT_dom"/>
</dbReference>
<dbReference type="Proteomes" id="UP000028864">
    <property type="component" value="Unassembled WGS sequence"/>
</dbReference>
<feature type="domain" description="N-acetyltransferase" evidence="1">
    <location>
        <begin position="21"/>
        <end position="207"/>
    </location>
</feature>
<name>A0AAV2WNC1_MYCNE</name>
<reference evidence="2" key="1">
    <citation type="submission" date="2014-05" db="EMBL/GenBank/DDBJ databases">
        <authorList>
            <person name="Urmite Genomes"/>
        </authorList>
    </citation>
    <scope>NUCLEOTIDE SEQUENCE</scope>
    <source>
        <strain evidence="2">DSM 44074</strain>
    </source>
</reference>